<dbReference type="InterPro" id="IPR023631">
    <property type="entry name" value="Amidase_dom"/>
</dbReference>
<name>A0A9P0XA18_PIEBR</name>
<feature type="region of interest" description="Disordered" evidence="1">
    <location>
        <begin position="494"/>
        <end position="513"/>
    </location>
</feature>
<dbReference type="GO" id="GO:0012505">
    <property type="term" value="C:endomembrane system"/>
    <property type="evidence" value="ECO:0007669"/>
    <property type="project" value="TreeGrafter"/>
</dbReference>
<dbReference type="EMBL" id="CALOZG010000010">
    <property type="protein sequence ID" value="CAH4030223.1"/>
    <property type="molecule type" value="Genomic_DNA"/>
</dbReference>
<keyword evidence="4" id="KW-1185">Reference proteome</keyword>
<dbReference type="InterPro" id="IPR036928">
    <property type="entry name" value="AS_sf"/>
</dbReference>
<dbReference type="PANTHER" id="PTHR43372">
    <property type="entry name" value="FATTY-ACID AMIDE HYDROLASE"/>
    <property type="match status" value="1"/>
</dbReference>
<evidence type="ECO:0000259" key="2">
    <source>
        <dbReference type="Pfam" id="PF01425"/>
    </source>
</evidence>
<evidence type="ECO:0000256" key="1">
    <source>
        <dbReference type="SAM" id="MobiDB-lite"/>
    </source>
</evidence>
<feature type="domain" description="Amidase" evidence="2">
    <location>
        <begin position="64"/>
        <end position="492"/>
    </location>
</feature>
<gene>
    <name evidence="3" type="ORF">PIBRA_LOCUS6892</name>
</gene>
<dbReference type="SUPFAM" id="SSF75304">
    <property type="entry name" value="Amidase signature (AS) enzymes"/>
    <property type="match status" value="1"/>
</dbReference>
<reference evidence="3" key="1">
    <citation type="submission" date="2022-05" db="EMBL/GenBank/DDBJ databases">
        <authorList>
            <person name="Okamura Y."/>
        </authorList>
    </citation>
    <scope>NUCLEOTIDE SEQUENCE</scope>
</reference>
<organism evidence="3 4">
    <name type="scientific">Pieris brassicae</name>
    <name type="common">White butterfly</name>
    <name type="synonym">Large white butterfly</name>
    <dbReference type="NCBI Taxonomy" id="7116"/>
    <lineage>
        <taxon>Eukaryota</taxon>
        <taxon>Metazoa</taxon>
        <taxon>Ecdysozoa</taxon>
        <taxon>Arthropoda</taxon>
        <taxon>Hexapoda</taxon>
        <taxon>Insecta</taxon>
        <taxon>Pterygota</taxon>
        <taxon>Neoptera</taxon>
        <taxon>Endopterygota</taxon>
        <taxon>Lepidoptera</taxon>
        <taxon>Glossata</taxon>
        <taxon>Ditrysia</taxon>
        <taxon>Papilionoidea</taxon>
        <taxon>Pieridae</taxon>
        <taxon>Pierinae</taxon>
        <taxon>Pieris</taxon>
    </lineage>
</organism>
<dbReference type="Pfam" id="PF01425">
    <property type="entry name" value="Amidase"/>
    <property type="match status" value="1"/>
</dbReference>
<dbReference type="InterPro" id="IPR052739">
    <property type="entry name" value="FAAH2"/>
</dbReference>
<evidence type="ECO:0000313" key="4">
    <source>
        <dbReference type="Proteomes" id="UP001152562"/>
    </source>
</evidence>
<dbReference type="Gene3D" id="3.90.1300.10">
    <property type="entry name" value="Amidase signature (AS) domain"/>
    <property type="match status" value="1"/>
</dbReference>
<protein>
    <recommendedName>
        <fullName evidence="2">Amidase domain-containing protein</fullName>
    </recommendedName>
</protein>
<proteinExistence type="predicted"/>
<evidence type="ECO:0000313" key="3">
    <source>
        <dbReference type="EMBL" id="CAH4030223.1"/>
    </source>
</evidence>
<dbReference type="AlphaFoldDB" id="A0A9P0XA18"/>
<dbReference type="Proteomes" id="UP001152562">
    <property type="component" value="Unassembled WGS sequence"/>
</dbReference>
<comment type="caution">
    <text evidence="3">The sequence shown here is derived from an EMBL/GenBank/DDBJ whole genome shotgun (WGS) entry which is preliminary data.</text>
</comment>
<sequence>MSILRALCSRIRLFLDTIIDFVFSLYWECKNTKLPDLDEKHAFLTESAVSLAKKIKSKQLKSEDLVKAVIERIKQVNPILNAVVTERYEDALNEAREVDRQVSAGLSEHMAKKPFLGVPFTMKESQAWKGMPLTLGLWSRRNERAVEDSEAIIRLREAGAIPLAATNLPELLIWQETRNPVYGMTVNPQHPGRTPGGSSGAEAALTATYATSISLCSDVGGSTRMPAFYCGMFGHHPTANTTCMRGVLFREGNEESMFCLGFISKHVEDLVPLTKIITAQKADKLNLDRQINLRNVKFYYLDSSSDCLVSPLRSEMTEAIMKVVENLRGKLKVKVEPYHHKGFDYMYRLWSYWMSKEPGNYFKLATNSDVELNAWAEMGKKLIGISKHCLFLILRCLELRAFPQLDSVWAEKITQELKDDLANKLGDNGVLLMPSAPHAAPYHYSFYLRPYNFAYFGIVNALKHPATQVPLGTNSRGLPLGLQVLSTPYNDAAEREAAHRATETPEQSQDRRQQHAEYLNGLQRHLNSLKLDVFSRRVTWRPKELQKPLKLLKLDSDE</sequence>
<accession>A0A9P0XA18</accession>
<dbReference type="PANTHER" id="PTHR43372:SF1">
    <property type="entry name" value="LD38433P"/>
    <property type="match status" value="1"/>
</dbReference>